<dbReference type="Proteomes" id="UP000265520">
    <property type="component" value="Unassembled WGS sequence"/>
</dbReference>
<keyword evidence="2" id="KW-1185">Reference proteome</keyword>
<proteinExistence type="predicted"/>
<protein>
    <submittedName>
        <fullName evidence="1">Uncharacterized protein</fullName>
    </submittedName>
</protein>
<organism evidence="1 2">
    <name type="scientific">Trifolium medium</name>
    <dbReference type="NCBI Taxonomy" id="97028"/>
    <lineage>
        <taxon>Eukaryota</taxon>
        <taxon>Viridiplantae</taxon>
        <taxon>Streptophyta</taxon>
        <taxon>Embryophyta</taxon>
        <taxon>Tracheophyta</taxon>
        <taxon>Spermatophyta</taxon>
        <taxon>Magnoliopsida</taxon>
        <taxon>eudicotyledons</taxon>
        <taxon>Gunneridae</taxon>
        <taxon>Pentapetalae</taxon>
        <taxon>rosids</taxon>
        <taxon>fabids</taxon>
        <taxon>Fabales</taxon>
        <taxon>Fabaceae</taxon>
        <taxon>Papilionoideae</taxon>
        <taxon>50 kb inversion clade</taxon>
        <taxon>NPAAA clade</taxon>
        <taxon>Hologalegina</taxon>
        <taxon>IRL clade</taxon>
        <taxon>Trifolieae</taxon>
        <taxon>Trifolium</taxon>
    </lineage>
</organism>
<dbReference type="EMBL" id="LXQA010339316">
    <property type="protein sequence ID" value="MCI45084.1"/>
    <property type="molecule type" value="Genomic_DNA"/>
</dbReference>
<feature type="non-terminal residue" evidence="1">
    <location>
        <position position="55"/>
    </location>
</feature>
<reference evidence="1 2" key="1">
    <citation type="journal article" date="2018" name="Front. Plant Sci.">
        <title>Red Clover (Trifolium pratense) and Zigzag Clover (T. medium) - A Picture of Genomic Similarities and Differences.</title>
        <authorList>
            <person name="Dluhosova J."/>
            <person name="Istvanek J."/>
            <person name="Nedelnik J."/>
            <person name="Repkova J."/>
        </authorList>
    </citation>
    <scope>NUCLEOTIDE SEQUENCE [LARGE SCALE GENOMIC DNA]</scope>
    <source>
        <strain evidence="2">cv. 10/8</strain>
        <tissue evidence="1">Leaf</tissue>
    </source>
</reference>
<evidence type="ECO:0000313" key="1">
    <source>
        <dbReference type="EMBL" id="MCI45084.1"/>
    </source>
</evidence>
<evidence type="ECO:0000313" key="2">
    <source>
        <dbReference type="Proteomes" id="UP000265520"/>
    </source>
</evidence>
<comment type="caution">
    <text evidence="1">The sequence shown here is derived from an EMBL/GenBank/DDBJ whole genome shotgun (WGS) entry which is preliminary data.</text>
</comment>
<sequence length="55" mass="6224">MWDFLTHPLAPSADINGGWPARIPDSRRPNESWRGSDTILELRVGHNSTLQNQLV</sequence>
<accession>A0A392SA73</accession>
<name>A0A392SA73_9FABA</name>
<dbReference type="AlphaFoldDB" id="A0A392SA73"/>